<feature type="compositionally biased region" description="Polar residues" evidence="13">
    <location>
        <begin position="1"/>
        <end position="11"/>
    </location>
</feature>
<feature type="transmembrane region" description="Helical" evidence="14">
    <location>
        <begin position="196"/>
        <end position="216"/>
    </location>
</feature>
<evidence type="ECO:0000256" key="14">
    <source>
        <dbReference type="SAM" id="Phobius"/>
    </source>
</evidence>
<dbReference type="eggNOG" id="KOG2895">
    <property type="taxonomic scope" value="Eukaryota"/>
</dbReference>
<feature type="compositionally biased region" description="Polar residues" evidence="13">
    <location>
        <begin position="31"/>
        <end position="46"/>
    </location>
</feature>
<feature type="region of interest" description="Disordered" evidence="13">
    <location>
        <begin position="422"/>
        <end position="502"/>
    </location>
</feature>
<keyword evidence="7 14" id="KW-1133">Transmembrane helix</keyword>
<dbReference type="Proteomes" id="UP000015100">
    <property type="component" value="Unassembled WGS sequence"/>
</dbReference>
<dbReference type="GO" id="GO:0006656">
    <property type="term" value="P:phosphatidylcholine biosynthetic process"/>
    <property type="evidence" value="ECO:0007669"/>
    <property type="project" value="TreeGrafter"/>
</dbReference>
<protein>
    <recommendedName>
        <fullName evidence="3">Glycerophosphocholine acyltransferase 1</fullName>
    </recommendedName>
</protein>
<keyword evidence="8" id="KW-0443">Lipid metabolism</keyword>
<feature type="transmembrane region" description="Helical" evidence="14">
    <location>
        <begin position="357"/>
        <end position="378"/>
    </location>
</feature>
<keyword evidence="4" id="KW-0444">Lipid biosynthesis</keyword>
<dbReference type="EMBL" id="AQGS01000063">
    <property type="protein sequence ID" value="EPS43838.1"/>
    <property type="molecule type" value="Genomic_DNA"/>
</dbReference>
<feature type="region of interest" description="Disordered" evidence="13">
    <location>
        <begin position="1"/>
        <end position="50"/>
    </location>
</feature>
<dbReference type="PANTHER" id="PTHR31201:SF1">
    <property type="entry name" value="GLYCEROPHOSPHOCHOLINE ACYLTRANSFERASE 1"/>
    <property type="match status" value="1"/>
</dbReference>
<feature type="transmembrane region" description="Helical" evidence="14">
    <location>
        <begin position="290"/>
        <end position="314"/>
    </location>
</feature>
<dbReference type="AlphaFoldDB" id="S8BWM8"/>
<keyword evidence="10" id="KW-0594">Phospholipid biosynthesis</keyword>
<dbReference type="InterPro" id="IPR021261">
    <property type="entry name" value="GPCAT"/>
</dbReference>
<name>S8BWM8_DACHA</name>
<comment type="subcellular location">
    <subcellularLocation>
        <location evidence="1">Membrane</location>
        <topology evidence="1">Multi-pass membrane protein</topology>
    </subcellularLocation>
</comment>
<sequence length="502" mass="57528">MATTLGPNSNDAAVESASSSPPPSSPISERGSFTSPTLSRSGSFVGSSKDEDWEGAAQVERLTLFDLLDNLALNQRIERWNRTLQTQSETFKKQGKYVKETYDKQKERVLKKRDVELEKMRARYGKNIDHLMKRWQDQKVVTFREKLSFVVGVSNIFISGYFLGGYPHLMPWWYSLQMAYFMPIRFYTYQRRGYHYFLADLCYFVNVLLLLSIWVFPNSRRLFISAYCLSYGNNAWAIAMWRNSMVFHSLDKITSLFIHLMPPVVLHSIVHQNAMEGKMFALERMRKEGGFGLFEMIGWASIPYLFWQASYHFFITVRRRDKIAAGRPTSFTWLRKSYSKTLIGKCVLSLPEALQEFAFMGIQYSYAVLTMLPVPLWFHSRTLSALFVSLLGLWSVYNGATYYIDVFGKRFEKELMALKRDLEKAQRSSMPPTPGSELSSNPLGSPPLSEYQNPTSNASTRDDIQDSKDSGLSTLEQLPPSALDSGMRQRNIGLSLLDANGK</sequence>
<evidence type="ECO:0000256" key="3">
    <source>
        <dbReference type="ARBA" id="ARBA00019082"/>
    </source>
</evidence>
<feature type="transmembrane region" description="Helical" evidence="14">
    <location>
        <begin position="147"/>
        <end position="166"/>
    </location>
</feature>
<reference evidence="16" key="2">
    <citation type="submission" date="2013-04" db="EMBL/GenBank/DDBJ databases">
        <title>Genomic mechanisms accounting for the adaptation to parasitism in nematode-trapping fungi.</title>
        <authorList>
            <person name="Ahren D.G."/>
        </authorList>
    </citation>
    <scope>NUCLEOTIDE SEQUENCE [LARGE SCALE GENOMIC DNA]</scope>
    <source>
        <strain evidence="16">CBS 200.50</strain>
    </source>
</reference>
<evidence type="ECO:0000256" key="6">
    <source>
        <dbReference type="ARBA" id="ARBA00022692"/>
    </source>
</evidence>
<dbReference type="Pfam" id="PF10998">
    <property type="entry name" value="DUF2838"/>
    <property type="match status" value="1"/>
</dbReference>
<evidence type="ECO:0000256" key="1">
    <source>
        <dbReference type="ARBA" id="ARBA00004141"/>
    </source>
</evidence>
<feature type="compositionally biased region" description="Low complexity" evidence="13">
    <location>
        <begin position="435"/>
        <end position="450"/>
    </location>
</feature>
<dbReference type="OrthoDB" id="406287at2759"/>
<gene>
    <name evidence="15" type="ORF">H072_2074</name>
</gene>
<accession>S8BWM8</accession>
<feature type="compositionally biased region" description="Basic and acidic residues" evidence="13">
    <location>
        <begin position="460"/>
        <end position="469"/>
    </location>
</feature>
<evidence type="ECO:0000256" key="4">
    <source>
        <dbReference type="ARBA" id="ARBA00022516"/>
    </source>
</evidence>
<dbReference type="GO" id="GO:0016020">
    <property type="term" value="C:membrane"/>
    <property type="evidence" value="ECO:0007669"/>
    <property type="project" value="UniProtKB-SubCell"/>
</dbReference>
<comment type="similarity">
    <text evidence="2">Belongs to the GPC1 family.</text>
</comment>
<evidence type="ECO:0000256" key="9">
    <source>
        <dbReference type="ARBA" id="ARBA00023136"/>
    </source>
</evidence>
<evidence type="ECO:0000256" key="12">
    <source>
        <dbReference type="ARBA" id="ARBA00023315"/>
    </source>
</evidence>
<keyword evidence="11" id="KW-1208">Phospholipid metabolism</keyword>
<keyword evidence="16" id="KW-1185">Reference proteome</keyword>
<dbReference type="HOGENOM" id="CLU_018994_0_0_1"/>
<feature type="transmembrane region" description="Helical" evidence="14">
    <location>
        <begin position="222"/>
        <end position="241"/>
    </location>
</feature>
<reference evidence="15 16" key="1">
    <citation type="journal article" date="2013" name="PLoS Genet.">
        <title>Genomic mechanisms accounting for the adaptation to parasitism in nematode-trapping fungi.</title>
        <authorList>
            <person name="Meerupati T."/>
            <person name="Andersson K.M."/>
            <person name="Friman E."/>
            <person name="Kumar D."/>
            <person name="Tunlid A."/>
            <person name="Ahren D."/>
        </authorList>
    </citation>
    <scope>NUCLEOTIDE SEQUENCE [LARGE SCALE GENOMIC DNA]</scope>
    <source>
        <strain evidence="15 16">CBS 200.50</strain>
    </source>
</reference>
<evidence type="ECO:0000313" key="15">
    <source>
        <dbReference type="EMBL" id="EPS43838.1"/>
    </source>
</evidence>
<evidence type="ECO:0000256" key="2">
    <source>
        <dbReference type="ARBA" id="ARBA00006675"/>
    </source>
</evidence>
<organism evidence="15 16">
    <name type="scientific">Dactylellina haptotyla (strain CBS 200.50)</name>
    <name type="common">Nematode-trapping fungus</name>
    <name type="synonym">Monacrosporium haptotylum</name>
    <dbReference type="NCBI Taxonomy" id="1284197"/>
    <lineage>
        <taxon>Eukaryota</taxon>
        <taxon>Fungi</taxon>
        <taxon>Dikarya</taxon>
        <taxon>Ascomycota</taxon>
        <taxon>Pezizomycotina</taxon>
        <taxon>Orbiliomycetes</taxon>
        <taxon>Orbiliales</taxon>
        <taxon>Orbiliaceae</taxon>
        <taxon>Dactylellina</taxon>
    </lineage>
</organism>
<comment type="caution">
    <text evidence="15">The sequence shown here is derived from an EMBL/GenBank/DDBJ whole genome shotgun (WGS) entry which is preliminary data.</text>
</comment>
<evidence type="ECO:0000256" key="10">
    <source>
        <dbReference type="ARBA" id="ARBA00023209"/>
    </source>
</evidence>
<keyword evidence="9 14" id="KW-0472">Membrane</keyword>
<evidence type="ECO:0000256" key="11">
    <source>
        <dbReference type="ARBA" id="ARBA00023264"/>
    </source>
</evidence>
<proteinExistence type="inferred from homology"/>
<evidence type="ECO:0000256" key="7">
    <source>
        <dbReference type="ARBA" id="ARBA00022989"/>
    </source>
</evidence>
<evidence type="ECO:0000256" key="5">
    <source>
        <dbReference type="ARBA" id="ARBA00022679"/>
    </source>
</evidence>
<dbReference type="PANTHER" id="PTHR31201">
    <property type="entry name" value="OS01G0585100 PROTEIN"/>
    <property type="match status" value="1"/>
</dbReference>
<evidence type="ECO:0000256" key="13">
    <source>
        <dbReference type="SAM" id="MobiDB-lite"/>
    </source>
</evidence>
<evidence type="ECO:0000256" key="8">
    <source>
        <dbReference type="ARBA" id="ARBA00023098"/>
    </source>
</evidence>
<keyword evidence="6 14" id="KW-0812">Transmembrane</keyword>
<dbReference type="OMA" id="WKRRVPT"/>
<dbReference type="STRING" id="1284197.S8BWM8"/>
<feature type="transmembrane region" description="Helical" evidence="14">
    <location>
        <begin position="384"/>
        <end position="404"/>
    </location>
</feature>
<feature type="transmembrane region" description="Helical" evidence="14">
    <location>
        <begin position="253"/>
        <end position="270"/>
    </location>
</feature>
<keyword evidence="12" id="KW-0012">Acyltransferase</keyword>
<evidence type="ECO:0000313" key="16">
    <source>
        <dbReference type="Proteomes" id="UP000015100"/>
    </source>
</evidence>
<keyword evidence="5" id="KW-0808">Transferase</keyword>
<dbReference type="GO" id="GO:0016746">
    <property type="term" value="F:acyltransferase activity"/>
    <property type="evidence" value="ECO:0007669"/>
    <property type="project" value="UniProtKB-KW"/>
</dbReference>